<name>X0Y8M4_9ZZZZ</name>
<proteinExistence type="predicted"/>
<evidence type="ECO:0000313" key="1">
    <source>
        <dbReference type="EMBL" id="GAG52140.1"/>
    </source>
</evidence>
<dbReference type="Gene3D" id="3.30.230.10">
    <property type="match status" value="1"/>
</dbReference>
<reference evidence="1" key="1">
    <citation type="journal article" date="2014" name="Front. Microbiol.">
        <title>High frequency of phylogenetically diverse reductive dehalogenase-homologous genes in deep subseafloor sedimentary metagenomes.</title>
        <authorList>
            <person name="Kawai M."/>
            <person name="Futagami T."/>
            <person name="Toyoda A."/>
            <person name="Takaki Y."/>
            <person name="Nishi S."/>
            <person name="Hori S."/>
            <person name="Arai W."/>
            <person name="Tsubouchi T."/>
            <person name="Morono Y."/>
            <person name="Uchiyama I."/>
            <person name="Ito T."/>
            <person name="Fujiyama A."/>
            <person name="Inagaki F."/>
            <person name="Takami H."/>
        </authorList>
    </citation>
    <scope>NUCLEOTIDE SEQUENCE</scope>
    <source>
        <strain evidence="1">Expedition CK06-06</strain>
    </source>
</reference>
<accession>X0Y8M4</accession>
<protein>
    <recommendedName>
        <fullName evidence="2">Magnesium chelatase ChlI-like catalytic domain-containing protein</fullName>
    </recommendedName>
</protein>
<gene>
    <name evidence="1" type="ORF">S01H1_75893</name>
</gene>
<sequence>MLAKVSSCAVVGLDGEVVGVEVDISQGLPAFAIVGLPDAAVQEAKERVRSAIRNSGHDFPLKRITVNLAPADLRKEGPAYDLPIAVGILTASG</sequence>
<dbReference type="InterPro" id="IPR020568">
    <property type="entry name" value="Ribosomal_Su5_D2-typ_SF"/>
</dbReference>
<organism evidence="1">
    <name type="scientific">marine sediment metagenome</name>
    <dbReference type="NCBI Taxonomy" id="412755"/>
    <lineage>
        <taxon>unclassified sequences</taxon>
        <taxon>metagenomes</taxon>
        <taxon>ecological metagenomes</taxon>
    </lineage>
</organism>
<dbReference type="Pfam" id="PF13541">
    <property type="entry name" value="ChlI"/>
    <property type="match status" value="1"/>
</dbReference>
<dbReference type="EMBL" id="BARS01050888">
    <property type="protein sequence ID" value="GAG52140.1"/>
    <property type="molecule type" value="Genomic_DNA"/>
</dbReference>
<comment type="caution">
    <text evidence="1">The sequence shown here is derived from an EMBL/GenBank/DDBJ whole genome shotgun (WGS) entry which is preliminary data.</text>
</comment>
<dbReference type="InterPro" id="IPR014721">
    <property type="entry name" value="Ribsml_uS5_D2-typ_fold_subgr"/>
</dbReference>
<dbReference type="AlphaFoldDB" id="X0Y8M4"/>
<feature type="non-terminal residue" evidence="1">
    <location>
        <position position="93"/>
    </location>
</feature>
<evidence type="ECO:0008006" key="2">
    <source>
        <dbReference type="Google" id="ProtNLM"/>
    </source>
</evidence>
<dbReference type="SUPFAM" id="SSF54211">
    <property type="entry name" value="Ribosomal protein S5 domain 2-like"/>
    <property type="match status" value="1"/>
</dbReference>